<protein>
    <recommendedName>
        <fullName evidence="3">DUF3168 domain-containing protein</fullName>
    </recommendedName>
</protein>
<dbReference type="AlphaFoldDB" id="A0A1I2G2U1"/>
<gene>
    <name evidence="1" type="ORF">SAMN05216251_108218</name>
</gene>
<dbReference type="RefSeq" id="WP_093714192.1">
    <property type="nucleotide sequence ID" value="NZ_FONG01000008.1"/>
</dbReference>
<dbReference type="OrthoDB" id="4214089at2"/>
<proteinExistence type="predicted"/>
<sequence length="155" mass="16568">MTIPTSTAPAARKYLFAQITQQITEDPLSSRSSLLIAYDDIGTDAEDDVIIVGSVTRQFGVNSMVGSGGGGWLDERYNIAVTIDVFRGGDDPAAVFDRACLLLDQVCAIVRADPTLGGAVLTARPMTSQTEGEWDPDASGRHSVVNLDIECYARI</sequence>
<evidence type="ECO:0008006" key="3">
    <source>
        <dbReference type="Google" id="ProtNLM"/>
    </source>
</evidence>
<dbReference type="EMBL" id="FONG01000008">
    <property type="protein sequence ID" value="SFF11478.1"/>
    <property type="molecule type" value="Genomic_DNA"/>
</dbReference>
<evidence type="ECO:0000313" key="2">
    <source>
        <dbReference type="Proteomes" id="UP000199323"/>
    </source>
</evidence>
<dbReference type="STRING" id="380248.SAMN05216251_108218"/>
<reference evidence="2" key="1">
    <citation type="submission" date="2016-10" db="EMBL/GenBank/DDBJ databases">
        <authorList>
            <person name="Varghese N."/>
            <person name="Submissions S."/>
        </authorList>
    </citation>
    <scope>NUCLEOTIDE SEQUENCE [LARGE SCALE GENOMIC DNA]</scope>
    <source>
        <strain evidence="2">CGMCC 4.3510</strain>
    </source>
</reference>
<evidence type="ECO:0000313" key="1">
    <source>
        <dbReference type="EMBL" id="SFF11478.1"/>
    </source>
</evidence>
<name>A0A1I2G2U1_9ACTN</name>
<accession>A0A1I2G2U1</accession>
<dbReference type="Proteomes" id="UP000199323">
    <property type="component" value="Unassembled WGS sequence"/>
</dbReference>
<keyword evidence="2" id="KW-1185">Reference proteome</keyword>
<organism evidence="1 2">
    <name type="scientific">Actinacidiphila alni</name>
    <dbReference type="NCBI Taxonomy" id="380248"/>
    <lineage>
        <taxon>Bacteria</taxon>
        <taxon>Bacillati</taxon>
        <taxon>Actinomycetota</taxon>
        <taxon>Actinomycetes</taxon>
        <taxon>Kitasatosporales</taxon>
        <taxon>Streptomycetaceae</taxon>
        <taxon>Actinacidiphila</taxon>
    </lineage>
</organism>